<comment type="caution">
    <text evidence="2">The sequence shown here is derived from an EMBL/GenBank/DDBJ whole genome shotgun (WGS) entry which is preliminary data.</text>
</comment>
<protein>
    <recommendedName>
        <fullName evidence="1">DUF4340 domain-containing protein</fullName>
    </recommendedName>
</protein>
<sequence>MKRYLPTILLVIACLGGFWYAESKSLFQNNDGTEIKHLVTMKAEDIRTISFPAADSNVELSRKGDGWEMIKPEAYPVETYGADGWVSGFITLTYESKVDENAQNLAEFGLDKPTQQYEVKLADGTVQQLLVGSPLPVAGTSYVKLGDSPVVYEVGDQQLQALVKQPYDFVDKRAVDLDYNKTTTVTIEWKGQKWQLDKTDKDKNAYEANWKIGDRELKPEEGTAVLDKLVNLQTEQMPKKAADVKFDSPELKLDITTQTEDGKETVKTYTGKLDNETVWLVQQDGAWAYAVTADAVQLTYDQGIAKQTE</sequence>
<name>A0A329LSP8_9BACL</name>
<dbReference type="Proteomes" id="UP000250369">
    <property type="component" value="Unassembled WGS sequence"/>
</dbReference>
<proteinExistence type="predicted"/>
<evidence type="ECO:0000313" key="3">
    <source>
        <dbReference type="Proteomes" id="UP000250369"/>
    </source>
</evidence>
<evidence type="ECO:0000313" key="2">
    <source>
        <dbReference type="EMBL" id="RAV10804.1"/>
    </source>
</evidence>
<dbReference type="RefSeq" id="WP_113036122.1">
    <property type="nucleotide sequence ID" value="NZ_QMFB01000041.1"/>
</dbReference>
<organism evidence="2 3">
    <name type="scientific">Paenibacillus contaminans</name>
    <dbReference type="NCBI Taxonomy" id="450362"/>
    <lineage>
        <taxon>Bacteria</taxon>
        <taxon>Bacillati</taxon>
        <taxon>Bacillota</taxon>
        <taxon>Bacilli</taxon>
        <taxon>Bacillales</taxon>
        <taxon>Paenibacillaceae</taxon>
        <taxon>Paenibacillus</taxon>
    </lineage>
</organism>
<evidence type="ECO:0000259" key="1">
    <source>
        <dbReference type="Pfam" id="PF14238"/>
    </source>
</evidence>
<gene>
    <name evidence="2" type="ORF">DQG23_37285</name>
</gene>
<feature type="domain" description="DUF4340" evidence="1">
    <location>
        <begin position="67"/>
        <end position="245"/>
    </location>
</feature>
<dbReference type="OrthoDB" id="2657515at2"/>
<accession>A0A329LSP8</accession>
<keyword evidence="3" id="KW-1185">Reference proteome</keyword>
<dbReference type="InterPro" id="IPR025641">
    <property type="entry name" value="DUF4340"/>
</dbReference>
<dbReference type="Pfam" id="PF14238">
    <property type="entry name" value="DUF4340"/>
    <property type="match status" value="1"/>
</dbReference>
<dbReference type="EMBL" id="QMFB01000041">
    <property type="protein sequence ID" value="RAV10804.1"/>
    <property type="molecule type" value="Genomic_DNA"/>
</dbReference>
<reference evidence="2 3" key="1">
    <citation type="journal article" date="2009" name="Int. J. Syst. Evol. Microbiol.">
        <title>Paenibacillus contaminans sp. nov., isolated from a contaminated laboratory plate.</title>
        <authorList>
            <person name="Chou J.H."/>
            <person name="Lee J.H."/>
            <person name="Lin M.C."/>
            <person name="Chang P.S."/>
            <person name="Arun A.B."/>
            <person name="Young C.C."/>
            <person name="Chen W.M."/>
        </authorList>
    </citation>
    <scope>NUCLEOTIDE SEQUENCE [LARGE SCALE GENOMIC DNA]</scope>
    <source>
        <strain evidence="2 3">CKOBP-6</strain>
    </source>
</reference>
<dbReference type="AlphaFoldDB" id="A0A329LSP8"/>